<dbReference type="InterPro" id="IPR001650">
    <property type="entry name" value="Helicase_C-like"/>
</dbReference>
<dbReference type="GO" id="GO:0000724">
    <property type="term" value="P:double-strand break repair via homologous recombination"/>
    <property type="evidence" value="ECO:0007669"/>
    <property type="project" value="TreeGrafter"/>
</dbReference>
<reference evidence="8 9" key="1">
    <citation type="submission" date="2020-04" db="EMBL/GenBank/DDBJ databases">
        <title>Advantages and limits of metagenomic assembly and binning of a giant virus.</title>
        <authorList>
            <person name="Schulz F."/>
            <person name="Andreani J."/>
            <person name="Francis R."/>
            <person name="Boudjemaa H."/>
            <person name="Bou Khalil J.Y."/>
            <person name="Lee J."/>
            <person name="La Scola B."/>
            <person name="Woyke T."/>
        </authorList>
    </citation>
    <scope>NUCLEOTIDE SEQUENCE [LARGE SCALE GENOMIC DNA]</scope>
    <source>
        <strain evidence="8 9">FV1/VV64</strain>
    </source>
</reference>
<evidence type="ECO:0000313" key="8">
    <source>
        <dbReference type="EMBL" id="QKF94731.1"/>
    </source>
</evidence>
<feature type="domain" description="Helicase C-terminal" evidence="7">
    <location>
        <begin position="216"/>
        <end position="365"/>
    </location>
</feature>
<dbReference type="SMART" id="SM00490">
    <property type="entry name" value="HELICc"/>
    <property type="match status" value="1"/>
</dbReference>
<evidence type="ECO:0000256" key="4">
    <source>
        <dbReference type="ARBA" id="ARBA00022840"/>
    </source>
</evidence>
<sequence>MKKYEDVLKQKFGFDKFREHQLDIIRNVIEGKKDVCVTMFTGAGKSLCYQFPAVYTGKIVLVISPLIALMNDQVMKMEELGISVCTLNSTVVNKMELKKEILNNKYRIVYMTPEFLIKQQEFLEKLYNQDLLTSICIDEAHCLSSWGADFRPDYQKLKCLKEWFPNLPILTLTATATKKVQDDITNILGLKKPVIFKTTFDRPNLIIKVLKKTTDSTKDLMMFVEQDEPTIIYCQTRKMTDDICEELKKKHIDCEAYHAGMNSTDREAVHEKFIKNEISCVVATVAFGMGIDATIRKVIHYGLPKDMESYYQEIGRAGRDGLESYCYLFYALSDMNNNNFFLNKIANVAYRNRMVQLALIMKNYIFSSECRRKYILEYFGEEYKQNNCKACDNCLKQKQVMTYNFANDALNIFNTLNLTNNSFGAGMIISILRGSNSKKVFPRYKKSELFGCGKSHSEAWWKLLIRILINNQYIKEKPISGGHSFTLTITSKAGEWMQISKAKPDTTLILPVPEDMISLLPTKKNKPSLKLSDNDDNNNNNKENNVLDNMSEEKPKKKSPIDLTYDLYQNQNKTITQISTDLGIKKMTVEEHIAKLYDKDYDIDVSKIGFNDLIYNLISKKVIELKFPKELKSIKDKLPHNVSYLHIKLALSKMKKNNITPENQIQNTNNNNNDNNDDNDYIVVEPKKKQINSNNNFEEFEKVNKLANIELMIMLQKTLSKNIEDEYLKLIKNKN</sequence>
<dbReference type="InterPro" id="IPR014001">
    <property type="entry name" value="Helicase_ATP-bd"/>
</dbReference>
<dbReference type="GO" id="GO:0043138">
    <property type="term" value="F:3'-5' DNA helicase activity"/>
    <property type="evidence" value="ECO:0007669"/>
    <property type="project" value="InterPro"/>
</dbReference>
<dbReference type="CDD" id="cd18794">
    <property type="entry name" value="SF2_C_RecQ"/>
    <property type="match status" value="1"/>
</dbReference>
<dbReference type="InterPro" id="IPR004589">
    <property type="entry name" value="DNA_helicase_ATP-dep_RecQ"/>
</dbReference>
<dbReference type="Pfam" id="PF14493">
    <property type="entry name" value="HTH_40"/>
    <property type="match status" value="1"/>
</dbReference>
<keyword evidence="2" id="KW-0378">Hydrolase</keyword>
<dbReference type="SUPFAM" id="SSF46785">
    <property type="entry name" value="Winged helix' DNA-binding domain"/>
    <property type="match status" value="1"/>
</dbReference>
<dbReference type="SMART" id="SM00487">
    <property type="entry name" value="DEXDc"/>
    <property type="match status" value="1"/>
</dbReference>
<keyword evidence="1" id="KW-0547">Nucleotide-binding</keyword>
<dbReference type="GO" id="GO:0003676">
    <property type="term" value="F:nucleic acid binding"/>
    <property type="evidence" value="ECO:0007669"/>
    <property type="project" value="InterPro"/>
</dbReference>
<feature type="domain" description="Helicase ATP-binding" evidence="6">
    <location>
        <begin position="26"/>
        <end position="194"/>
    </location>
</feature>
<dbReference type="Gene3D" id="3.40.50.300">
    <property type="entry name" value="P-loop containing nucleotide triphosphate hydrolases"/>
    <property type="match status" value="2"/>
</dbReference>
<evidence type="ECO:0000256" key="5">
    <source>
        <dbReference type="SAM" id="MobiDB-lite"/>
    </source>
</evidence>
<dbReference type="Pfam" id="PF09382">
    <property type="entry name" value="RQC"/>
    <property type="match status" value="1"/>
</dbReference>
<dbReference type="NCBIfam" id="TIGR00614">
    <property type="entry name" value="recQ_fam"/>
    <property type="match status" value="1"/>
</dbReference>
<feature type="compositionally biased region" description="Low complexity" evidence="5">
    <location>
        <begin position="537"/>
        <end position="549"/>
    </location>
</feature>
<evidence type="ECO:0000259" key="7">
    <source>
        <dbReference type="PROSITE" id="PS51194"/>
    </source>
</evidence>
<gene>
    <name evidence="8" type="ORF">Fadolivirus_1_1273</name>
</gene>
<dbReference type="InterPro" id="IPR032284">
    <property type="entry name" value="RecQ_Zn-bd"/>
</dbReference>
<dbReference type="SMART" id="SM00956">
    <property type="entry name" value="RQC"/>
    <property type="match status" value="1"/>
</dbReference>
<dbReference type="EMBL" id="MT418680">
    <property type="protein sequence ID" value="QKF94731.1"/>
    <property type="molecule type" value="Genomic_DNA"/>
</dbReference>
<dbReference type="PANTHER" id="PTHR13710:SF120">
    <property type="entry name" value="BIFUNCTIONAL 3'-5' EXONUCLEASE_ATP-DEPENDENT HELICASE WRN"/>
    <property type="match status" value="1"/>
</dbReference>
<dbReference type="SUPFAM" id="SSF52540">
    <property type="entry name" value="P-loop containing nucleoside triphosphate hydrolases"/>
    <property type="match status" value="1"/>
</dbReference>
<dbReference type="PANTHER" id="PTHR13710">
    <property type="entry name" value="DNA HELICASE RECQ FAMILY MEMBER"/>
    <property type="match status" value="1"/>
</dbReference>
<evidence type="ECO:0000313" key="9">
    <source>
        <dbReference type="Proteomes" id="UP001162001"/>
    </source>
</evidence>
<feature type="compositionally biased region" description="Low complexity" evidence="5">
    <location>
        <begin position="661"/>
        <end position="674"/>
    </location>
</feature>
<keyword evidence="9" id="KW-1185">Reference proteome</keyword>
<dbReference type="Proteomes" id="UP001162001">
    <property type="component" value="Segment"/>
</dbReference>
<feature type="region of interest" description="Disordered" evidence="5">
    <location>
        <begin position="524"/>
        <end position="557"/>
    </location>
</feature>
<dbReference type="GO" id="GO:0009378">
    <property type="term" value="F:four-way junction helicase activity"/>
    <property type="evidence" value="ECO:0007669"/>
    <property type="project" value="TreeGrafter"/>
</dbReference>
<dbReference type="Pfam" id="PF16124">
    <property type="entry name" value="RecQ_Zn_bind"/>
    <property type="match status" value="1"/>
</dbReference>
<dbReference type="Pfam" id="PF00270">
    <property type="entry name" value="DEAD"/>
    <property type="match status" value="1"/>
</dbReference>
<evidence type="ECO:0000259" key="6">
    <source>
        <dbReference type="PROSITE" id="PS51192"/>
    </source>
</evidence>
<proteinExistence type="predicted"/>
<dbReference type="InterPro" id="IPR029491">
    <property type="entry name" value="Helicase_HTH"/>
</dbReference>
<dbReference type="InterPro" id="IPR036390">
    <property type="entry name" value="WH_DNA-bd_sf"/>
</dbReference>
<keyword evidence="4" id="KW-0067">ATP-binding</keyword>
<dbReference type="GO" id="GO:0016787">
    <property type="term" value="F:hydrolase activity"/>
    <property type="evidence" value="ECO:0007669"/>
    <property type="project" value="UniProtKB-KW"/>
</dbReference>
<dbReference type="Gene3D" id="1.10.10.10">
    <property type="entry name" value="Winged helix-like DNA-binding domain superfamily/Winged helix DNA-binding domain"/>
    <property type="match status" value="1"/>
</dbReference>
<dbReference type="GO" id="GO:0005524">
    <property type="term" value="F:ATP binding"/>
    <property type="evidence" value="ECO:0007669"/>
    <property type="project" value="UniProtKB-KW"/>
</dbReference>
<dbReference type="InterPro" id="IPR027417">
    <property type="entry name" value="P-loop_NTPase"/>
</dbReference>
<dbReference type="PROSITE" id="PS51192">
    <property type="entry name" value="HELICASE_ATP_BIND_1"/>
    <property type="match status" value="1"/>
</dbReference>
<dbReference type="GO" id="GO:0006260">
    <property type="term" value="P:DNA replication"/>
    <property type="evidence" value="ECO:0007669"/>
    <property type="project" value="InterPro"/>
</dbReference>
<dbReference type="InterPro" id="IPR036388">
    <property type="entry name" value="WH-like_DNA-bd_sf"/>
</dbReference>
<dbReference type="PROSITE" id="PS51194">
    <property type="entry name" value="HELICASE_CTER"/>
    <property type="match status" value="1"/>
</dbReference>
<dbReference type="FunFam" id="3.40.50.300:FF:001389">
    <property type="entry name" value="ATP-dependent DNA helicase RecQ"/>
    <property type="match status" value="1"/>
</dbReference>
<dbReference type="InterPro" id="IPR018982">
    <property type="entry name" value="RQC_domain"/>
</dbReference>
<keyword evidence="3 8" id="KW-0347">Helicase</keyword>
<protein>
    <submittedName>
        <fullName evidence="8">DNA helicase ATP-dependent recq type</fullName>
    </submittedName>
</protein>
<organism evidence="8 9">
    <name type="scientific">Fadolivirus FV1/VV64</name>
    <dbReference type="NCBI Taxonomy" id="3070911"/>
    <lineage>
        <taxon>Viruses</taxon>
        <taxon>Varidnaviria</taxon>
        <taxon>Bamfordvirae</taxon>
        <taxon>Nucleocytoviricota</taxon>
        <taxon>Megaviricetes</taxon>
        <taxon>Imitervirales</taxon>
        <taxon>Mimiviridae</taxon>
        <taxon>Klosneuvirinae</taxon>
        <taxon>Fadolivirus</taxon>
        <taxon>Fadolivirus algeromassiliense</taxon>
    </lineage>
</organism>
<accession>A0A7D3UVC6</accession>
<evidence type="ECO:0000256" key="1">
    <source>
        <dbReference type="ARBA" id="ARBA00022741"/>
    </source>
</evidence>
<evidence type="ECO:0000256" key="2">
    <source>
        <dbReference type="ARBA" id="ARBA00022801"/>
    </source>
</evidence>
<name>A0A7D3UVC6_9VIRU</name>
<dbReference type="Pfam" id="PF00271">
    <property type="entry name" value="Helicase_C"/>
    <property type="match status" value="1"/>
</dbReference>
<feature type="region of interest" description="Disordered" evidence="5">
    <location>
        <begin position="661"/>
        <end position="680"/>
    </location>
</feature>
<dbReference type="CDD" id="cd17920">
    <property type="entry name" value="DEXHc_RecQ"/>
    <property type="match status" value="1"/>
</dbReference>
<dbReference type="InterPro" id="IPR011545">
    <property type="entry name" value="DEAD/DEAH_box_helicase_dom"/>
</dbReference>
<evidence type="ECO:0000256" key="3">
    <source>
        <dbReference type="ARBA" id="ARBA00022806"/>
    </source>
</evidence>